<keyword evidence="2" id="KW-0808">Transferase</keyword>
<dbReference type="PANTHER" id="PTHR47989">
    <property type="entry name" value="OS01G0750732 PROTEIN"/>
    <property type="match status" value="1"/>
</dbReference>
<dbReference type="SUPFAM" id="SSF56112">
    <property type="entry name" value="Protein kinase-like (PK-like)"/>
    <property type="match status" value="1"/>
</dbReference>
<dbReference type="Gene3D" id="3.30.200.20">
    <property type="entry name" value="Phosphorylase Kinase, domain 1"/>
    <property type="match status" value="1"/>
</dbReference>
<evidence type="ECO:0000256" key="6">
    <source>
        <dbReference type="PROSITE-ProRule" id="PRU10141"/>
    </source>
</evidence>
<dbReference type="PROSITE" id="PS50011">
    <property type="entry name" value="PROTEIN_KINASE_DOM"/>
    <property type="match status" value="1"/>
</dbReference>
<keyword evidence="1 7" id="KW-0723">Serine/threonine-protein kinase</keyword>
<comment type="caution">
    <text evidence="9">The sequence shown here is derived from an EMBL/GenBank/DDBJ whole genome shotgun (WGS) entry which is preliminary data.</text>
</comment>
<dbReference type="Gene3D" id="1.10.510.10">
    <property type="entry name" value="Transferase(Phosphotransferase) domain 1"/>
    <property type="match status" value="1"/>
</dbReference>
<evidence type="ECO:0000256" key="7">
    <source>
        <dbReference type="RuleBase" id="RU000304"/>
    </source>
</evidence>
<evidence type="ECO:0000256" key="4">
    <source>
        <dbReference type="ARBA" id="ARBA00022777"/>
    </source>
</evidence>
<evidence type="ECO:0000256" key="2">
    <source>
        <dbReference type="ARBA" id="ARBA00022679"/>
    </source>
</evidence>
<keyword evidence="10" id="KW-1185">Reference proteome</keyword>
<evidence type="ECO:0000256" key="1">
    <source>
        <dbReference type="ARBA" id="ARBA00022527"/>
    </source>
</evidence>
<dbReference type="InterPro" id="IPR008271">
    <property type="entry name" value="Ser/Thr_kinase_AS"/>
</dbReference>
<evidence type="ECO:0000256" key="5">
    <source>
        <dbReference type="ARBA" id="ARBA00022840"/>
    </source>
</evidence>
<keyword evidence="3 6" id="KW-0547">Nucleotide-binding</keyword>
<dbReference type="CDD" id="cd14066">
    <property type="entry name" value="STKc_IRAK"/>
    <property type="match status" value="1"/>
</dbReference>
<evidence type="ECO:0000256" key="3">
    <source>
        <dbReference type="ARBA" id="ARBA00022741"/>
    </source>
</evidence>
<dbReference type="SMART" id="SM00220">
    <property type="entry name" value="S_TKc"/>
    <property type="match status" value="1"/>
</dbReference>
<dbReference type="PANTHER" id="PTHR47989:SF47">
    <property type="entry name" value="SERINE_THREONINE-PROTEIN KINASE PBL28-RELATED"/>
    <property type="match status" value="1"/>
</dbReference>
<reference evidence="9 10" key="1">
    <citation type="submission" date="2024-01" db="EMBL/GenBank/DDBJ databases">
        <title>The genomes of 5 underutilized Papilionoideae crops provide insights into root nodulation and disease resistanc.</title>
        <authorList>
            <person name="Jiang F."/>
        </authorList>
    </citation>
    <scope>NUCLEOTIDE SEQUENCE [LARGE SCALE GENOMIC DNA]</scope>
    <source>
        <strain evidence="9">LVBAO_FW01</strain>
        <tissue evidence="9">Leaves</tissue>
    </source>
</reference>
<accession>A0AAN9N2U1</accession>
<dbReference type="GO" id="GO:0005524">
    <property type="term" value="F:ATP binding"/>
    <property type="evidence" value="ECO:0007669"/>
    <property type="project" value="UniProtKB-UniRule"/>
</dbReference>
<dbReference type="PROSITE" id="PS00107">
    <property type="entry name" value="PROTEIN_KINASE_ATP"/>
    <property type="match status" value="1"/>
</dbReference>
<organism evidence="9 10">
    <name type="scientific">Canavalia gladiata</name>
    <name type="common">Sword bean</name>
    <name type="synonym">Dolichos gladiatus</name>
    <dbReference type="NCBI Taxonomy" id="3824"/>
    <lineage>
        <taxon>Eukaryota</taxon>
        <taxon>Viridiplantae</taxon>
        <taxon>Streptophyta</taxon>
        <taxon>Embryophyta</taxon>
        <taxon>Tracheophyta</taxon>
        <taxon>Spermatophyta</taxon>
        <taxon>Magnoliopsida</taxon>
        <taxon>eudicotyledons</taxon>
        <taxon>Gunneridae</taxon>
        <taxon>Pentapetalae</taxon>
        <taxon>rosids</taxon>
        <taxon>fabids</taxon>
        <taxon>Fabales</taxon>
        <taxon>Fabaceae</taxon>
        <taxon>Papilionoideae</taxon>
        <taxon>50 kb inversion clade</taxon>
        <taxon>NPAAA clade</taxon>
        <taxon>indigoferoid/millettioid clade</taxon>
        <taxon>Phaseoleae</taxon>
        <taxon>Canavalia</taxon>
    </lineage>
</organism>
<feature type="domain" description="Protein kinase" evidence="8">
    <location>
        <begin position="148"/>
        <end position="432"/>
    </location>
</feature>
<evidence type="ECO:0000313" key="9">
    <source>
        <dbReference type="EMBL" id="KAK7362213.1"/>
    </source>
</evidence>
<feature type="binding site" evidence="6">
    <location>
        <position position="186"/>
    </location>
    <ligand>
        <name>ATP</name>
        <dbReference type="ChEBI" id="CHEBI:30616"/>
    </ligand>
</feature>
<dbReference type="InterPro" id="IPR017441">
    <property type="entry name" value="Protein_kinase_ATP_BS"/>
</dbReference>
<dbReference type="AlphaFoldDB" id="A0AAN9N2U1"/>
<protein>
    <recommendedName>
        <fullName evidence="8">Protein kinase domain-containing protein</fullName>
    </recommendedName>
</protein>
<dbReference type="PROSITE" id="PS00108">
    <property type="entry name" value="PROTEIN_KINASE_ST"/>
    <property type="match status" value="1"/>
</dbReference>
<dbReference type="EMBL" id="JAYMYQ010000001">
    <property type="protein sequence ID" value="KAK7362213.1"/>
    <property type="molecule type" value="Genomic_DNA"/>
</dbReference>
<keyword evidence="4" id="KW-0418">Kinase</keyword>
<dbReference type="GO" id="GO:0004674">
    <property type="term" value="F:protein serine/threonine kinase activity"/>
    <property type="evidence" value="ECO:0007669"/>
    <property type="project" value="UniProtKB-KW"/>
</dbReference>
<dbReference type="Proteomes" id="UP001367508">
    <property type="component" value="Unassembled WGS sequence"/>
</dbReference>
<gene>
    <name evidence="9" type="ORF">VNO77_04319</name>
</gene>
<evidence type="ECO:0000313" key="10">
    <source>
        <dbReference type="Proteomes" id="UP001367508"/>
    </source>
</evidence>
<dbReference type="Pfam" id="PF00069">
    <property type="entry name" value="Pkinase"/>
    <property type="match status" value="1"/>
</dbReference>
<sequence length="440" mass="50128">MWNSYSQLYDKYRELALVAPRSLDVQFFLSLYNKEPSLWAIYHNAHKLLPNSHFVFIAEKGKKQKTKELSKPPTMVLFFFLCHSHKDEASYLIIINSVAGKRRKGERHGDMATPKGWNVFKIDKDLFFQTYKLRRFSYNVLKDATRKFNCENLIGRGGFADVYKGYLTFCTMNAARSNEGFAIAVKIIRNLGAQGDEAWQNEVTYLSKINHPNVVKLIGFCYEGEHRMLVFEYMTGGSLADHLLKEESVSKLNWTRRIKIAVGIARGLDYLHTYGRPLVHRDIKSSNVLLDDNFNAKISDFGLARYGPEGNHTHVSTRIVGTRGYFAPEYLATGHLTLKADVYSFGVVLLEILSGYDAVRKHSEGVMGDLAQWAKPFLRNKVELPHVIDMTLGNNVPIKEVSQFAEIILSCLCCCHKKRPTMAEIVVSLEQLEKNLGLLN</sequence>
<keyword evidence="5 6" id="KW-0067">ATP-binding</keyword>
<dbReference type="InterPro" id="IPR000719">
    <property type="entry name" value="Prot_kinase_dom"/>
</dbReference>
<proteinExistence type="inferred from homology"/>
<comment type="similarity">
    <text evidence="7">Belongs to the protein kinase superfamily.</text>
</comment>
<evidence type="ECO:0000259" key="8">
    <source>
        <dbReference type="PROSITE" id="PS50011"/>
    </source>
</evidence>
<name>A0AAN9N2U1_CANGL</name>
<dbReference type="FunFam" id="1.10.510.10:FF:000095">
    <property type="entry name" value="protein STRUBBELIG-RECEPTOR FAMILY 8"/>
    <property type="match status" value="1"/>
</dbReference>
<dbReference type="InterPro" id="IPR011009">
    <property type="entry name" value="Kinase-like_dom_sf"/>
</dbReference>